<dbReference type="Gene3D" id="1.10.287.950">
    <property type="entry name" value="Methyl-accepting chemotaxis protein"/>
    <property type="match status" value="1"/>
</dbReference>
<dbReference type="PANTHER" id="PTHR32089:SF119">
    <property type="entry name" value="METHYL-ACCEPTING CHEMOTAXIS PROTEIN CTPL"/>
    <property type="match status" value="1"/>
</dbReference>
<evidence type="ECO:0000259" key="10">
    <source>
        <dbReference type="PROSITE" id="PS50885"/>
    </source>
</evidence>
<protein>
    <submittedName>
        <fullName evidence="11 12">Methyl-accepting chemotaxis protein</fullName>
    </submittedName>
</protein>
<dbReference type="GO" id="GO:0016020">
    <property type="term" value="C:membrane"/>
    <property type="evidence" value="ECO:0007669"/>
    <property type="project" value="UniProtKB-SubCell"/>
</dbReference>
<dbReference type="FunFam" id="1.10.287.950:FF:000001">
    <property type="entry name" value="Methyl-accepting chemotaxis sensory transducer"/>
    <property type="match status" value="1"/>
</dbReference>
<dbReference type="PANTHER" id="PTHR32089">
    <property type="entry name" value="METHYL-ACCEPTING CHEMOTAXIS PROTEIN MCPB"/>
    <property type="match status" value="1"/>
</dbReference>
<evidence type="ECO:0000313" key="14">
    <source>
        <dbReference type="Proteomes" id="UP000295794"/>
    </source>
</evidence>
<feature type="transmembrane region" description="Helical" evidence="8">
    <location>
        <begin position="195"/>
        <end position="215"/>
    </location>
</feature>
<dbReference type="PRINTS" id="PR00260">
    <property type="entry name" value="CHEMTRNSDUCR"/>
</dbReference>
<comment type="similarity">
    <text evidence="6">Belongs to the methyl-accepting chemotaxis (MCP) protein family.</text>
</comment>
<dbReference type="Pfam" id="PF00015">
    <property type="entry name" value="MCPsignal"/>
    <property type="match status" value="1"/>
</dbReference>
<evidence type="ECO:0000256" key="1">
    <source>
        <dbReference type="ARBA" id="ARBA00004141"/>
    </source>
</evidence>
<name>A0A377STV9_9NEIS</name>
<keyword evidence="2 8" id="KW-0812">Transmembrane</keyword>
<evidence type="ECO:0000256" key="2">
    <source>
        <dbReference type="ARBA" id="ARBA00022692"/>
    </source>
</evidence>
<sequence>MNILNQFSIGARLLAGFLSCALITLILGVLGYHSAASMQALTTDMHDNQLVPVMDLANANMQAIYHHRSLYAFVGEPDDNKMAKIAEGMNAHESKIKEMLDKYRATALTPPETELLKKVDDLWPRYLEATKPAMAAGKANDFKLGAELMSTSVAAAFQPYDDALSALVDLNKKISDESMAISHQELAATKTKSTLLTLIAVVLAIALGIILTRSITTPISHVRLSLERIREGNLSEHIEVEGKDELAAMQTDLLKMQADLKATIQSINNNCTELVSMSDLLASASQQVAISSQTQSESASSSAAGVEELTVSIDSVSASASEANLQANEAGNLANSGGEEVKKSNTLIDNVLENVNSTGTQIASLEQSSTHIGNIATVIKDVADQTNLLALNAAIEAARAGEQGRGFAVVADEVRKLAERTTSSAQEITGMIQTIQQGTRAAVSGMQSSQESVSQVSTASERTNQVMEQIKAGSFKVQTSIKDIASALSQQRSVSTELAQNVERIAQMAEENRAAVEEVANSSNNLVKVANGLKQSISRFKLT</sequence>
<feature type="domain" description="HAMP" evidence="10">
    <location>
        <begin position="213"/>
        <end position="265"/>
    </location>
</feature>
<dbReference type="CDD" id="cd06225">
    <property type="entry name" value="HAMP"/>
    <property type="match status" value="1"/>
</dbReference>
<dbReference type="GO" id="GO:0007165">
    <property type="term" value="P:signal transduction"/>
    <property type="evidence" value="ECO:0007669"/>
    <property type="project" value="UniProtKB-KW"/>
</dbReference>
<dbReference type="Pfam" id="PF00672">
    <property type="entry name" value="HAMP"/>
    <property type="match status" value="1"/>
</dbReference>
<dbReference type="PROSITE" id="PS50111">
    <property type="entry name" value="CHEMOTAXIS_TRANSDUC_2"/>
    <property type="match status" value="1"/>
</dbReference>
<evidence type="ECO:0000313" key="13">
    <source>
        <dbReference type="Proteomes" id="UP000255108"/>
    </source>
</evidence>
<dbReference type="InterPro" id="IPR047347">
    <property type="entry name" value="YvaQ-like_sensor"/>
</dbReference>
<dbReference type="EMBL" id="UGHR01000004">
    <property type="protein sequence ID" value="STR45464.1"/>
    <property type="molecule type" value="Genomic_DNA"/>
</dbReference>
<dbReference type="Proteomes" id="UP000255108">
    <property type="component" value="Unassembled WGS sequence"/>
</dbReference>
<evidence type="ECO:0000256" key="7">
    <source>
        <dbReference type="PROSITE-ProRule" id="PRU00284"/>
    </source>
</evidence>
<dbReference type="RefSeq" id="WP_115229519.1">
    <property type="nucleotide sequence ID" value="NZ_CAWOLO010000004.1"/>
</dbReference>
<dbReference type="CDD" id="cd11386">
    <property type="entry name" value="MCP_signal"/>
    <property type="match status" value="1"/>
</dbReference>
<organism evidence="11 13">
    <name type="scientific">Iodobacter fluviatilis</name>
    <dbReference type="NCBI Taxonomy" id="537"/>
    <lineage>
        <taxon>Bacteria</taxon>
        <taxon>Pseudomonadati</taxon>
        <taxon>Pseudomonadota</taxon>
        <taxon>Betaproteobacteria</taxon>
        <taxon>Neisseriales</taxon>
        <taxon>Chitinibacteraceae</taxon>
        <taxon>Iodobacter</taxon>
    </lineage>
</organism>
<dbReference type="EMBL" id="SMBT01000004">
    <property type="protein sequence ID" value="TCU87963.1"/>
    <property type="molecule type" value="Genomic_DNA"/>
</dbReference>
<feature type="transmembrane region" description="Helical" evidence="8">
    <location>
        <begin position="12"/>
        <end position="32"/>
    </location>
</feature>
<dbReference type="OrthoDB" id="2489132at2"/>
<evidence type="ECO:0000256" key="3">
    <source>
        <dbReference type="ARBA" id="ARBA00022989"/>
    </source>
</evidence>
<keyword evidence="4 8" id="KW-0472">Membrane</keyword>
<dbReference type="PROSITE" id="PS50885">
    <property type="entry name" value="HAMP"/>
    <property type="match status" value="1"/>
</dbReference>
<dbReference type="SMART" id="SM00283">
    <property type="entry name" value="MA"/>
    <property type="match status" value="1"/>
</dbReference>
<gene>
    <name evidence="11" type="primary">mcp4_8</name>
    <name evidence="12" type="ORF">EV682_104131</name>
    <name evidence="11" type="ORF">NCTC11159_04037</name>
</gene>
<dbReference type="CDD" id="cd19411">
    <property type="entry name" value="MCP2201-like_sensor"/>
    <property type="match status" value="1"/>
</dbReference>
<dbReference type="Pfam" id="PF12729">
    <property type="entry name" value="4HB_MCP_1"/>
    <property type="match status" value="1"/>
</dbReference>
<keyword evidence="5 7" id="KW-0807">Transducer</keyword>
<accession>A0A377STV9</accession>
<dbReference type="Gene3D" id="6.10.340.10">
    <property type="match status" value="1"/>
</dbReference>
<evidence type="ECO:0000256" key="5">
    <source>
        <dbReference type="ARBA" id="ARBA00023224"/>
    </source>
</evidence>
<dbReference type="InterPro" id="IPR024478">
    <property type="entry name" value="HlyB_4HB_MCP"/>
</dbReference>
<dbReference type="InterPro" id="IPR003660">
    <property type="entry name" value="HAMP_dom"/>
</dbReference>
<dbReference type="AlphaFoldDB" id="A0A377STV9"/>
<dbReference type="InterPro" id="IPR004090">
    <property type="entry name" value="Chemotax_Me-accpt_rcpt"/>
</dbReference>
<reference evidence="11 13" key="1">
    <citation type="submission" date="2018-06" db="EMBL/GenBank/DDBJ databases">
        <authorList>
            <consortium name="Pathogen Informatics"/>
            <person name="Doyle S."/>
        </authorList>
    </citation>
    <scope>NUCLEOTIDE SEQUENCE [LARGE SCALE GENOMIC DNA]</scope>
    <source>
        <strain evidence="11 13">NCTC11159</strain>
    </source>
</reference>
<proteinExistence type="inferred from homology"/>
<dbReference type="SUPFAM" id="SSF58104">
    <property type="entry name" value="Methyl-accepting chemotaxis protein (MCP) signaling domain"/>
    <property type="match status" value="1"/>
</dbReference>
<reference evidence="12 14" key="2">
    <citation type="submission" date="2019-03" db="EMBL/GenBank/DDBJ databases">
        <title>Genomic Encyclopedia of Type Strains, Phase IV (KMG-IV): sequencing the most valuable type-strain genomes for metagenomic binning, comparative biology and taxonomic classification.</title>
        <authorList>
            <person name="Goeker M."/>
        </authorList>
    </citation>
    <scope>NUCLEOTIDE SEQUENCE [LARGE SCALE GENOMIC DNA]</scope>
    <source>
        <strain evidence="12 14">DSM 3764</strain>
    </source>
</reference>
<evidence type="ECO:0000256" key="6">
    <source>
        <dbReference type="ARBA" id="ARBA00029447"/>
    </source>
</evidence>
<keyword evidence="14" id="KW-1185">Reference proteome</keyword>
<feature type="domain" description="Methyl-accepting transducer" evidence="9">
    <location>
        <begin position="270"/>
        <end position="506"/>
    </location>
</feature>
<dbReference type="SMART" id="SM00304">
    <property type="entry name" value="HAMP"/>
    <property type="match status" value="1"/>
</dbReference>
<evidence type="ECO:0000313" key="12">
    <source>
        <dbReference type="EMBL" id="TCU87963.1"/>
    </source>
</evidence>
<dbReference type="Proteomes" id="UP000295794">
    <property type="component" value="Unassembled WGS sequence"/>
</dbReference>
<comment type="subcellular location">
    <subcellularLocation>
        <location evidence="1">Membrane</location>
        <topology evidence="1">Multi-pass membrane protein</topology>
    </subcellularLocation>
</comment>
<dbReference type="GO" id="GO:0004888">
    <property type="term" value="F:transmembrane signaling receptor activity"/>
    <property type="evidence" value="ECO:0007669"/>
    <property type="project" value="InterPro"/>
</dbReference>
<evidence type="ECO:0000259" key="9">
    <source>
        <dbReference type="PROSITE" id="PS50111"/>
    </source>
</evidence>
<evidence type="ECO:0000256" key="8">
    <source>
        <dbReference type="SAM" id="Phobius"/>
    </source>
</evidence>
<dbReference type="InterPro" id="IPR004089">
    <property type="entry name" value="MCPsignal_dom"/>
</dbReference>
<evidence type="ECO:0000256" key="4">
    <source>
        <dbReference type="ARBA" id="ARBA00023136"/>
    </source>
</evidence>
<keyword evidence="3 8" id="KW-1133">Transmembrane helix</keyword>
<evidence type="ECO:0000313" key="11">
    <source>
        <dbReference type="EMBL" id="STR45464.1"/>
    </source>
</evidence>
<dbReference type="GO" id="GO:0006935">
    <property type="term" value="P:chemotaxis"/>
    <property type="evidence" value="ECO:0007669"/>
    <property type="project" value="InterPro"/>
</dbReference>